<dbReference type="Proteomes" id="UP001487740">
    <property type="component" value="Unassembled WGS sequence"/>
</dbReference>
<protein>
    <submittedName>
        <fullName evidence="2">Uncharacterized protein</fullName>
    </submittedName>
</protein>
<evidence type="ECO:0000313" key="2">
    <source>
        <dbReference type="EMBL" id="KAK8405402.1"/>
    </source>
</evidence>
<sequence length="95" mass="10867">MFLYCVPDFPERASIRLPSWAERGRARRCLPVCQDGRPPGPHIPPPHYSLQDRPPSGLPTCPPQNQGRSPQRGRARQTKRAPPSCFLKYLMRQFS</sequence>
<reference evidence="2 3" key="1">
    <citation type="submission" date="2023-03" db="EMBL/GenBank/DDBJ databases">
        <title>High-quality genome of Scylla paramamosain provides insights in environmental adaptation.</title>
        <authorList>
            <person name="Zhang L."/>
        </authorList>
    </citation>
    <scope>NUCLEOTIDE SEQUENCE [LARGE SCALE GENOMIC DNA]</scope>
    <source>
        <strain evidence="2">LZ_2023a</strain>
        <tissue evidence="2">Muscle</tissue>
    </source>
</reference>
<feature type="region of interest" description="Disordered" evidence="1">
    <location>
        <begin position="32"/>
        <end position="84"/>
    </location>
</feature>
<gene>
    <name evidence="2" type="ORF">O3P69_001741</name>
</gene>
<comment type="caution">
    <text evidence="2">The sequence shown here is derived from an EMBL/GenBank/DDBJ whole genome shotgun (WGS) entry which is preliminary data.</text>
</comment>
<dbReference type="EMBL" id="JARAKH010000003">
    <property type="protein sequence ID" value="KAK8405402.1"/>
    <property type="molecule type" value="Genomic_DNA"/>
</dbReference>
<dbReference type="AlphaFoldDB" id="A0AAW0UZ68"/>
<feature type="compositionally biased region" description="Pro residues" evidence="1">
    <location>
        <begin position="38"/>
        <end position="47"/>
    </location>
</feature>
<keyword evidence="3" id="KW-1185">Reference proteome</keyword>
<evidence type="ECO:0000256" key="1">
    <source>
        <dbReference type="SAM" id="MobiDB-lite"/>
    </source>
</evidence>
<name>A0AAW0UZ68_SCYPA</name>
<organism evidence="2 3">
    <name type="scientific">Scylla paramamosain</name>
    <name type="common">Mud crab</name>
    <dbReference type="NCBI Taxonomy" id="85552"/>
    <lineage>
        <taxon>Eukaryota</taxon>
        <taxon>Metazoa</taxon>
        <taxon>Ecdysozoa</taxon>
        <taxon>Arthropoda</taxon>
        <taxon>Crustacea</taxon>
        <taxon>Multicrustacea</taxon>
        <taxon>Malacostraca</taxon>
        <taxon>Eumalacostraca</taxon>
        <taxon>Eucarida</taxon>
        <taxon>Decapoda</taxon>
        <taxon>Pleocyemata</taxon>
        <taxon>Brachyura</taxon>
        <taxon>Eubrachyura</taxon>
        <taxon>Portunoidea</taxon>
        <taxon>Portunidae</taxon>
        <taxon>Portuninae</taxon>
        <taxon>Scylla</taxon>
    </lineage>
</organism>
<accession>A0AAW0UZ68</accession>
<evidence type="ECO:0000313" key="3">
    <source>
        <dbReference type="Proteomes" id="UP001487740"/>
    </source>
</evidence>
<proteinExistence type="predicted"/>